<protein>
    <submittedName>
        <fullName evidence="1">Uncharacterized protein</fullName>
    </submittedName>
</protein>
<dbReference type="EMBL" id="KB446538">
    <property type="protein sequence ID" value="EME45715.1"/>
    <property type="molecule type" value="Genomic_DNA"/>
</dbReference>
<proteinExistence type="predicted"/>
<reference evidence="1 2" key="2">
    <citation type="journal article" date="2012" name="PLoS Pathog.">
        <title>Diverse lifestyles and strategies of plant pathogenesis encoded in the genomes of eighteen Dothideomycetes fungi.</title>
        <authorList>
            <person name="Ohm R.A."/>
            <person name="Feau N."/>
            <person name="Henrissat B."/>
            <person name="Schoch C.L."/>
            <person name="Horwitz B.A."/>
            <person name="Barry K.W."/>
            <person name="Condon B.J."/>
            <person name="Copeland A.C."/>
            <person name="Dhillon B."/>
            <person name="Glaser F."/>
            <person name="Hesse C.N."/>
            <person name="Kosti I."/>
            <person name="LaButti K."/>
            <person name="Lindquist E.A."/>
            <person name="Lucas S."/>
            <person name="Salamov A.A."/>
            <person name="Bradshaw R.E."/>
            <person name="Ciuffetti L."/>
            <person name="Hamelin R.C."/>
            <person name="Kema G.H.J."/>
            <person name="Lawrence C."/>
            <person name="Scott J.A."/>
            <person name="Spatafora J.W."/>
            <person name="Turgeon B.G."/>
            <person name="de Wit P.J.G.M."/>
            <person name="Zhong S."/>
            <person name="Goodwin S.B."/>
            <person name="Grigoriev I.V."/>
        </authorList>
    </citation>
    <scope>NUCLEOTIDE SEQUENCE [LARGE SCALE GENOMIC DNA]</scope>
    <source>
        <strain evidence="2">NZE10 / CBS 128990</strain>
    </source>
</reference>
<evidence type="ECO:0000313" key="2">
    <source>
        <dbReference type="Proteomes" id="UP000016933"/>
    </source>
</evidence>
<feature type="non-terminal residue" evidence="1">
    <location>
        <position position="180"/>
    </location>
</feature>
<sequence length="180" mass="19850">MTEYAKITLSFAPDLIGQMILFANALHDNRPSTGESCPLNRISQGNEIFASDPSVRTAIDREQNSLNGIDGLTVIMLPSVSAMDTGDKLLLDRVLVEVDNAAQEVRTVATVFNGVAFLGRRDLADWECRRYCESPDLHQVSPCLATEVSHHPTWHAEAAVSELLSRTMILESDRDVLLLI</sequence>
<dbReference type="HOGENOM" id="CLU_1499764_0_0_1"/>
<keyword evidence="2" id="KW-1185">Reference proteome</keyword>
<evidence type="ECO:0000313" key="1">
    <source>
        <dbReference type="EMBL" id="EME45715.1"/>
    </source>
</evidence>
<gene>
    <name evidence="1" type="ORF">DOTSEDRAFT_71421</name>
</gene>
<organism evidence="1 2">
    <name type="scientific">Dothistroma septosporum (strain NZE10 / CBS 128990)</name>
    <name type="common">Red band needle blight fungus</name>
    <name type="synonym">Mycosphaerella pini</name>
    <dbReference type="NCBI Taxonomy" id="675120"/>
    <lineage>
        <taxon>Eukaryota</taxon>
        <taxon>Fungi</taxon>
        <taxon>Dikarya</taxon>
        <taxon>Ascomycota</taxon>
        <taxon>Pezizomycotina</taxon>
        <taxon>Dothideomycetes</taxon>
        <taxon>Dothideomycetidae</taxon>
        <taxon>Mycosphaerellales</taxon>
        <taxon>Mycosphaerellaceae</taxon>
        <taxon>Dothistroma</taxon>
    </lineage>
</organism>
<accession>N1PTM7</accession>
<dbReference type="Proteomes" id="UP000016933">
    <property type="component" value="Unassembled WGS sequence"/>
</dbReference>
<name>N1PTM7_DOTSN</name>
<reference evidence="2" key="1">
    <citation type="journal article" date="2012" name="PLoS Genet.">
        <title>The genomes of the fungal plant pathogens Cladosporium fulvum and Dothistroma septosporum reveal adaptation to different hosts and lifestyles but also signatures of common ancestry.</title>
        <authorList>
            <person name="de Wit P.J.G.M."/>
            <person name="van der Burgt A."/>
            <person name="Oekmen B."/>
            <person name="Stergiopoulos I."/>
            <person name="Abd-Elsalam K.A."/>
            <person name="Aerts A.L."/>
            <person name="Bahkali A.H."/>
            <person name="Beenen H.G."/>
            <person name="Chettri P."/>
            <person name="Cox M.P."/>
            <person name="Datema E."/>
            <person name="de Vries R.P."/>
            <person name="Dhillon B."/>
            <person name="Ganley A.R."/>
            <person name="Griffiths S.A."/>
            <person name="Guo Y."/>
            <person name="Hamelin R.C."/>
            <person name="Henrissat B."/>
            <person name="Kabir M.S."/>
            <person name="Jashni M.K."/>
            <person name="Kema G."/>
            <person name="Klaubauf S."/>
            <person name="Lapidus A."/>
            <person name="Levasseur A."/>
            <person name="Lindquist E."/>
            <person name="Mehrabi R."/>
            <person name="Ohm R.A."/>
            <person name="Owen T.J."/>
            <person name="Salamov A."/>
            <person name="Schwelm A."/>
            <person name="Schijlen E."/>
            <person name="Sun H."/>
            <person name="van den Burg H.A."/>
            <person name="van Ham R.C.H.J."/>
            <person name="Zhang S."/>
            <person name="Goodwin S.B."/>
            <person name="Grigoriev I.V."/>
            <person name="Collemare J."/>
            <person name="Bradshaw R.E."/>
        </authorList>
    </citation>
    <scope>NUCLEOTIDE SEQUENCE [LARGE SCALE GENOMIC DNA]</scope>
    <source>
        <strain evidence="2">NZE10 / CBS 128990</strain>
    </source>
</reference>
<dbReference type="AlphaFoldDB" id="N1PTM7"/>